<keyword evidence="1" id="KW-0812">Transmembrane</keyword>
<keyword evidence="1" id="KW-1133">Transmembrane helix</keyword>
<organism evidence="3 4">
    <name type="scientific">Candidatus Peribacter riflensis</name>
    <dbReference type="NCBI Taxonomy" id="1735162"/>
    <lineage>
        <taxon>Bacteria</taxon>
        <taxon>Candidatus Peregrinibacteriota</taxon>
        <taxon>Candidatus Peribacteria</taxon>
        <taxon>Candidatus Peribacterales</taxon>
        <taxon>Candidatus Peribacteraceae</taxon>
        <taxon>Candidatus Peribacter</taxon>
    </lineage>
</organism>
<feature type="transmembrane region" description="Helical" evidence="1">
    <location>
        <begin position="170"/>
        <end position="191"/>
    </location>
</feature>
<feature type="transmembrane region" description="Helical" evidence="1">
    <location>
        <begin position="203"/>
        <end position="231"/>
    </location>
</feature>
<dbReference type="Proteomes" id="UP000069135">
    <property type="component" value="Chromosome"/>
</dbReference>
<dbReference type="STRING" id="1735162.PeribacterB2_0227"/>
<dbReference type="KEGG" id="prf:PeribacterA2_0227"/>
<accession>A0A0S1SJ39</accession>
<proteinExistence type="predicted"/>
<reference evidence="4" key="1">
    <citation type="submission" date="2015-10" db="EMBL/GenBank/DDBJ databases">
        <title>Analysis of five complete genome sequences for members of the class Peribacteria in the recently recognized Peregrinibacteria bacterial phylum.</title>
        <authorList>
            <person name="Anantharaman K."/>
            <person name="Brown C.T."/>
            <person name="Burstein D."/>
            <person name="Castelle C.J."/>
            <person name="Probst A.J."/>
            <person name="Thomas B.C."/>
            <person name="Williams K.H."/>
            <person name="Banfield J.F."/>
        </authorList>
    </citation>
    <scope>NUCLEOTIDE SEQUENCE [LARGE SCALE GENOMIC DNA]</scope>
</reference>
<dbReference type="EMBL" id="CP013065">
    <property type="protein sequence ID" value="ALM12926.1"/>
    <property type="molecule type" value="Genomic_DNA"/>
</dbReference>
<gene>
    <name evidence="3" type="ORF">PeribacterD1_0227</name>
</gene>
<keyword evidence="1" id="KW-0472">Membrane</keyword>
<dbReference type="AlphaFoldDB" id="A0A0S1SIH5"/>
<evidence type="ECO:0000313" key="4">
    <source>
        <dbReference type="Proteomes" id="UP000069135"/>
    </source>
</evidence>
<protein>
    <submittedName>
        <fullName evidence="3">Uncharacterized protein</fullName>
    </submittedName>
</protein>
<feature type="signal peptide" evidence="2">
    <location>
        <begin position="1"/>
        <end position="21"/>
    </location>
</feature>
<feature type="transmembrane region" description="Helical" evidence="1">
    <location>
        <begin position="131"/>
        <end position="149"/>
    </location>
</feature>
<feature type="chain" id="PRO_5009797852" evidence="2">
    <location>
        <begin position="22"/>
        <end position="268"/>
    </location>
</feature>
<accession>A0A0S1SN98</accession>
<feature type="transmembrane region" description="Helical" evidence="1">
    <location>
        <begin position="56"/>
        <end position="74"/>
    </location>
</feature>
<name>A0A0S1SIH5_9BACT</name>
<evidence type="ECO:0000313" key="3">
    <source>
        <dbReference type="EMBL" id="ALM12926.1"/>
    </source>
</evidence>
<sequence length="268" mass="27820">MRKLLTTLGAVAAALPSAVLAASNPDPGIIQTCVVPGISCLGGDLASYIDSTILDGARTAFTGLLFGAILYYGIKLLMTPESDNAVTETRQALEYALFGVILMLGAQLIASSFVTGGVVQPAGVNTVLETVITFIKAIIAVALLVNITIQGFRMITATEEGGVTKARTRFLHGVYGAAIVLLASPIVHMMYGKSPSAGEIELIGIANYIITIFGLLAVVALIVAGILLIVSVDESFKDRAKKLATASLIAIVVVVSAGALVNFFIIRP</sequence>
<keyword evidence="2" id="KW-0732">Signal</keyword>
<evidence type="ECO:0000256" key="2">
    <source>
        <dbReference type="SAM" id="SignalP"/>
    </source>
</evidence>
<feature type="transmembrane region" description="Helical" evidence="1">
    <location>
        <begin position="243"/>
        <end position="266"/>
    </location>
</feature>
<accession>A0A0S1SQW4</accession>
<accession>A0A0S1SIH5</accession>
<reference evidence="3 4" key="2">
    <citation type="journal article" date="2016" name="PeerJ">
        <title>Analysis of five complete genome sequences for members of the class Peribacteria in the recently recognized Peregrinibacteria bacterial phylum.</title>
        <authorList>
            <person name="Anantharaman K."/>
            <person name="Brown C.T."/>
            <person name="Burstein D."/>
            <person name="Castelle C.J."/>
            <person name="Probst A.J."/>
            <person name="Thomas B.C."/>
            <person name="Williams K.H."/>
            <person name="Banfield J.F."/>
        </authorList>
    </citation>
    <scope>NUCLEOTIDE SEQUENCE [LARGE SCALE GENOMIC DNA]</scope>
    <source>
        <strain evidence="3">RIFOXYD1_FULL_PER-ii_59_16</strain>
    </source>
</reference>
<feature type="transmembrane region" description="Helical" evidence="1">
    <location>
        <begin position="95"/>
        <end position="119"/>
    </location>
</feature>
<evidence type="ECO:0000256" key="1">
    <source>
        <dbReference type="SAM" id="Phobius"/>
    </source>
</evidence>
<accession>A0A0S1SVR5</accession>